<dbReference type="InterPro" id="IPR000182">
    <property type="entry name" value="GNAT_dom"/>
</dbReference>
<dbReference type="GO" id="GO:0016746">
    <property type="term" value="F:acyltransferase activity"/>
    <property type="evidence" value="ECO:0007669"/>
    <property type="project" value="UniProtKB-KW"/>
</dbReference>
<dbReference type="InterPro" id="IPR050832">
    <property type="entry name" value="Bact_Acetyltransf"/>
</dbReference>
<proteinExistence type="predicted"/>
<organism evidence="4 5">
    <name type="scientific">Saccharothrix hoggarensis</name>
    <dbReference type="NCBI Taxonomy" id="913853"/>
    <lineage>
        <taxon>Bacteria</taxon>
        <taxon>Bacillati</taxon>
        <taxon>Actinomycetota</taxon>
        <taxon>Actinomycetes</taxon>
        <taxon>Pseudonocardiales</taxon>
        <taxon>Pseudonocardiaceae</taxon>
        <taxon>Saccharothrix</taxon>
    </lineage>
</organism>
<reference evidence="5" key="1">
    <citation type="journal article" date="2019" name="Int. J. Syst. Evol. Microbiol.">
        <title>The Global Catalogue of Microorganisms (GCM) 10K type strain sequencing project: providing services to taxonomists for standard genome sequencing and annotation.</title>
        <authorList>
            <consortium name="The Broad Institute Genomics Platform"/>
            <consortium name="The Broad Institute Genome Sequencing Center for Infectious Disease"/>
            <person name="Wu L."/>
            <person name="Ma J."/>
        </authorList>
    </citation>
    <scope>NUCLEOTIDE SEQUENCE [LARGE SCALE GENOMIC DNA]</scope>
    <source>
        <strain evidence="5">CCUG 60214</strain>
    </source>
</reference>
<feature type="domain" description="N-acetyltransferase" evidence="3">
    <location>
        <begin position="4"/>
        <end position="148"/>
    </location>
</feature>
<dbReference type="EMBL" id="JBHTLK010000379">
    <property type="protein sequence ID" value="MFD1152384.1"/>
    <property type="molecule type" value="Genomic_DNA"/>
</dbReference>
<keyword evidence="5" id="KW-1185">Reference proteome</keyword>
<accession>A0ABW3R5X8</accession>
<dbReference type="Pfam" id="PF00583">
    <property type="entry name" value="Acetyltransf_1"/>
    <property type="match status" value="1"/>
</dbReference>
<dbReference type="SUPFAM" id="SSF55729">
    <property type="entry name" value="Acyl-CoA N-acyltransferases (Nat)"/>
    <property type="match status" value="1"/>
</dbReference>
<keyword evidence="2 4" id="KW-0012">Acyltransferase</keyword>
<dbReference type="PANTHER" id="PTHR43877:SF1">
    <property type="entry name" value="ACETYLTRANSFERASE"/>
    <property type="match status" value="1"/>
</dbReference>
<dbReference type="CDD" id="cd04301">
    <property type="entry name" value="NAT_SF"/>
    <property type="match status" value="1"/>
</dbReference>
<comment type="caution">
    <text evidence="4">The sequence shown here is derived from an EMBL/GenBank/DDBJ whole genome shotgun (WGS) entry which is preliminary data.</text>
</comment>
<evidence type="ECO:0000256" key="1">
    <source>
        <dbReference type="ARBA" id="ARBA00022679"/>
    </source>
</evidence>
<name>A0ABW3R5X8_9PSEU</name>
<protein>
    <submittedName>
        <fullName evidence="4">GNAT family N-acetyltransferase</fullName>
        <ecNumber evidence="4">2.3.-.-</ecNumber>
    </submittedName>
</protein>
<dbReference type="Gene3D" id="3.40.630.30">
    <property type="match status" value="1"/>
</dbReference>
<evidence type="ECO:0000313" key="4">
    <source>
        <dbReference type="EMBL" id="MFD1152384.1"/>
    </source>
</evidence>
<dbReference type="RefSeq" id="WP_380730192.1">
    <property type="nucleotide sequence ID" value="NZ_JBHTLK010000379.1"/>
</dbReference>
<sequence>MADPHLRTATADDDPERLFDLLWALAPDDDRPPADRLAAAWREIVAQAGRRVFLAERDGELVGAVDTVVLPNLTRGARPFMLVENVVVRPGDRRGGVGSALFRAALGWARERGCYKVQLLSNDRRADAHLFYERHGFAATAKGYRRYL</sequence>
<dbReference type="PANTHER" id="PTHR43877">
    <property type="entry name" value="AMINOALKYLPHOSPHONATE N-ACETYLTRANSFERASE-RELATED-RELATED"/>
    <property type="match status" value="1"/>
</dbReference>
<dbReference type="InterPro" id="IPR016181">
    <property type="entry name" value="Acyl_CoA_acyltransferase"/>
</dbReference>
<dbReference type="PROSITE" id="PS51186">
    <property type="entry name" value="GNAT"/>
    <property type="match status" value="1"/>
</dbReference>
<keyword evidence="1 4" id="KW-0808">Transferase</keyword>
<evidence type="ECO:0000313" key="5">
    <source>
        <dbReference type="Proteomes" id="UP001597168"/>
    </source>
</evidence>
<evidence type="ECO:0000256" key="2">
    <source>
        <dbReference type="ARBA" id="ARBA00023315"/>
    </source>
</evidence>
<dbReference type="Proteomes" id="UP001597168">
    <property type="component" value="Unassembled WGS sequence"/>
</dbReference>
<evidence type="ECO:0000259" key="3">
    <source>
        <dbReference type="PROSITE" id="PS51186"/>
    </source>
</evidence>
<gene>
    <name evidence="4" type="ORF">ACFQ3T_35055</name>
</gene>
<dbReference type="EC" id="2.3.-.-" evidence="4"/>